<dbReference type="KEGG" id="pacs:FAZ98_31850"/>
<reference evidence="1 3" key="1">
    <citation type="submission" date="2019-12" db="EMBL/GenBank/DDBJ databases">
        <title>Paraburkholderia acidiphila 7Q-K02 sp. nov and Paraburkholderia acidisoli DHF22 sp. nov., two strains isolated from forest soil.</title>
        <authorList>
            <person name="Gao Z."/>
            <person name="Qiu L."/>
        </authorList>
    </citation>
    <scope>NUCLEOTIDE SEQUENCE [LARGE SCALE GENOMIC DNA]</scope>
    <source>
        <strain evidence="1 3">DHF22</strain>
    </source>
</reference>
<gene>
    <name evidence="1" type="ORF">FAZ98_31365</name>
    <name evidence="2" type="ORF">FAZ98_31850</name>
</gene>
<organism evidence="1 3">
    <name type="scientific">Paraburkholderia acidisoli</name>
    <dbReference type="NCBI Taxonomy" id="2571748"/>
    <lineage>
        <taxon>Bacteria</taxon>
        <taxon>Pseudomonadati</taxon>
        <taxon>Pseudomonadota</taxon>
        <taxon>Betaproteobacteria</taxon>
        <taxon>Burkholderiales</taxon>
        <taxon>Burkholderiaceae</taxon>
        <taxon>Paraburkholderia</taxon>
    </lineage>
</organism>
<evidence type="ECO:0000313" key="1">
    <source>
        <dbReference type="EMBL" id="QGZ66295.1"/>
    </source>
</evidence>
<dbReference type="EMBL" id="CP046916">
    <property type="protein sequence ID" value="QGZ66295.1"/>
    <property type="molecule type" value="Genomic_DNA"/>
</dbReference>
<dbReference type="KEGG" id="pacs:FAZ98_31365"/>
<proteinExistence type="predicted"/>
<evidence type="ECO:0000313" key="2">
    <source>
        <dbReference type="EMBL" id="QGZ66381.1"/>
    </source>
</evidence>
<sequence length="61" mass="6829">MTKPLKEPTELVVGMTHREMLTIMADNGIFCGHDKFARILQEAQRRALAAQSTNDDKKEAA</sequence>
<dbReference type="EMBL" id="CP046916">
    <property type="protein sequence ID" value="QGZ66381.1"/>
    <property type="molecule type" value="Genomic_DNA"/>
</dbReference>
<name>A0A7Z2GR86_9BURK</name>
<keyword evidence="3" id="KW-1185">Reference proteome</keyword>
<dbReference type="OrthoDB" id="9115360at2"/>
<accession>A0A7Z2GR86</accession>
<dbReference type="AlphaFoldDB" id="A0A7Z2GR86"/>
<evidence type="ECO:0000313" key="3">
    <source>
        <dbReference type="Proteomes" id="UP000433577"/>
    </source>
</evidence>
<protein>
    <submittedName>
        <fullName evidence="1">Uncharacterized protein</fullName>
    </submittedName>
</protein>
<dbReference type="Proteomes" id="UP000433577">
    <property type="component" value="Chromosome 4"/>
</dbReference>
<dbReference type="RefSeq" id="WP_158957582.1">
    <property type="nucleotide sequence ID" value="NZ_CP046916.1"/>
</dbReference>